<dbReference type="NCBIfam" id="TIGR02590">
    <property type="entry name" value="cas_Csh2"/>
    <property type="match status" value="1"/>
</dbReference>
<reference evidence="1 2" key="1">
    <citation type="journal article" date="2022" name="Microbiol. Resour. Announc.">
        <title>Complete Genome Sequences of Thermus Strains Isolated from Senami Hot Spring in Japan.</title>
        <authorList>
            <person name="Miyazaki K."/>
        </authorList>
    </citation>
    <scope>NUCLEOTIDE SEQUENCE [LARGE SCALE GENOMIC DNA]</scope>
    <source>
        <strain evidence="1 2">SNM4-1</strain>
        <plasmid evidence="1 2">pTbrSNM4-1b</plasmid>
    </source>
</reference>
<name>A0ABN6NKU3_THEBO</name>
<dbReference type="InterPro" id="IPR006482">
    <property type="entry name" value="Cas7_Csh2/Csh2"/>
</dbReference>
<protein>
    <submittedName>
        <fullName evidence="1">Type I-B CRISPR-associated protein Cas7/Csh2</fullName>
    </submittedName>
</protein>
<geneLocation type="plasmid" evidence="1 2">
    <name>pTbrSNM4-1b</name>
</geneLocation>
<dbReference type="NCBIfam" id="TIGR01595">
    <property type="entry name" value="cas_CT1132"/>
    <property type="match status" value="1"/>
</dbReference>
<dbReference type="Proteomes" id="UP000831120">
    <property type="component" value="Plasmid pTbrSNM4-1b"/>
</dbReference>
<keyword evidence="1" id="KW-0614">Plasmid</keyword>
<organism evidence="1 2">
    <name type="scientific">Thermus brockianus</name>
    <dbReference type="NCBI Taxonomy" id="56956"/>
    <lineage>
        <taxon>Bacteria</taxon>
        <taxon>Thermotogati</taxon>
        <taxon>Deinococcota</taxon>
        <taxon>Deinococci</taxon>
        <taxon>Thermales</taxon>
        <taxon>Thermaceae</taxon>
        <taxon>Thermus</taxon>
    </lineage>
</organism>
<evidence type="ECO:0000313" key="2">
    <source>
        <dbReference type="Proteomes" id="UP000831120"/>
    </source>
</evidence>
<dbReference type="Pfam" id="PF05107">
    <property type="entry name" value="Cas_Cas7"/>
    <property type="match status" value="1"/>
</dbReference>
<dbReference type="InterPro" id="IPR013419">
    <property type="entry name" value="CRISPR-assoc_prot_Cas7/Csh2"/>
</dbReference>
<dbReference type="EMBL" id="AP025594">
    <property type="protein sequence ID" value="BDG17610.1"/>
    <property type="molecule type" value="Genomic_DNA"/>
</dbReference>
<accession>A0ABN6NKU3</accession>
<dbReference type="RefSeq" id="WP_244363668.1">
    <property type="nucleotide sequence ID" value="NZ_AP025594.1"/>
</dbReference>
<keyword evidence="2" id="KW-1185">Reference proteome</keyword>
<sequence>MELHNGEILYLYDAKDTNPNGDPDAENRPRMDYVGRRLLVSDVRLKRYVRDYLLAQGEDVWVRMREDGSRTDADGRLDELKSLYEKETGKAVGKKKELDAGFIAWYLRRLRDVRLFGAVLPIKAEEGEAKGGTGQFVGPVQLDWGYSLHPVEVYTATISSQFAGRTEGGKGEHGTFGKDHRVYYALIAFWGRISRRRGEAVGLLPEDLEVLEKGLLEGLLEGATTRSKVGQTPRLYLRVDWKEGFRPLGDPRDGLKVRPVEGKALEGIRGVGDYVLEAHDLSKNLGRFRDSIARVRLWRHPDLRLEGLALEGLALEGLPVEEVKF</sequence>
<proteinExistence type="predicted"/>
<evidence type="ECO:0000313" key="1">
    <source>
        <dbReference type="EMBL" id="BDG17610.1"/>
    </source>
</evidence>
<gene>
    <name evidence="1" type="ORF">TbrSNM41_23440</name>
</gene>